<reference evidence="2 3" key="1">
    <citation type="submission" date="2018-06" db="EMBL/GenBank/DDBJ databases">
        <title>Genomic Encyclopedia of Archaeal and Bacterial Type Strains, Phase II (KMG-II): from individual species to whole genera.</title>
        <authorList>
            <person name="Goeker M."/>
        </authorList>
    </citation>
    <scope>NUCLEOTIDE SEQUENCE [LARGE SCALE GENOMIC DNA]</scope>
    <source>
        <strain evidence="2 3">DSM 24525</strain>
    </source>
</reference>
<evidence type="ECO:0000313" key="3">
    <source>
        <dbReference type="Proteomes" id="UP000249688"/>
    </source>
</evidence>
<dbReference type="Proteomes" id="UP000249688">
    <property type="component" value="Unassembled WGS sequence"/>
</dbReference>
<dbReference type="AlphaFoldDB" id="A0A2W7KL14"/>
<feature type="signal peptide" evidence="1">
    <location>
        <begin position="1"/>
        <end position="18"/>
    </location>
</feature>
<keyword evidence="3" id="KW-1185">Reference proteome</keyword>
<organism evidence="2 3">
    <name type="scientific">Humitalea rosea</name>
    <dbReference type="NCBI Taxonomy" id="990373"/>
    <lineage>
        <taxon>Bacteria</taxon>
        <taxon>Pseudomonadati</taxon>
        <taxon>Pseudomonadota</taxon>
        <taxon>Alphaproteobacteria</taxon>
        <taxon>Acetobacterales</taxon>
        <taxon>Roseomonadaceae</taxon>
        <taxon>Humitalea</taxon>
    </lineage>
</organism>
<name>A0A2W7KL14_9PROT</name>
<proteinExistence type="predicted"/>
<sequence length="114" mass="12049">MRAKVLCLSLLIAAPVGAVGVSAGHEMLEQGVNQTTCLDRASQAVVSQGLRQLSRDSRAVWAENSEGDELYGVYCIAERGVVTVTGAAEQSQSAEAMVTRLRAAMRAGGTVRRK</sequence>
<protein>
    <submittedName>
        <fullName evidence="2">Uncharacterized protein</fullName>
    </submittedName>
</protein>
<gene>
    <name evidence="2" type="ORF">C8P66_10323</name>
</gene>
<evidence type="ECO:0000256" key="1">
    <source>
        <dbReference type="SAM" id="SignalP"/>
    </source>
</evidence>
<accession>A0A2W7KL14</accession>
<evidence type="ECO:0000313" key="2">
    <source>
        <dbReference type="EMBL" id="PZW48998.1"/>
    </source>
</evidence>
<dbReference type="EMBL" id="QKYU01000003">
    <property type="protein sequence ID" value="PZW48998.1"/>
    <property type="molecule type" value="Genomic_DNA"/>
</dbReference>
<feature type="chain" id="PRO_5015910002" evidence="1">
    <location>
        <begin position="19"/>
        <end position="114"/>
    </location>
</feature>
<dbReference type="RefSeq" id="WP_111396719.1">
    <property type="nucleotide sequence ID" value="NZ_QKYU01000003.1"/>
</dbReference>
<comment type="caution">
    <text evidence="2">The sequence shown here is derived from an EMBL/GenBank/DDBJ whole genome shotgun (WGS) entry which is preliminary data.</text>
</comment>
<keyword evidence="1" id="KW-0732">Signal</keyword>